<dbReference type="EMBL" id="CAJPWZ010002414">
    <property type="protein sequence ID" value="CAG2238108.1"/>
    <property type="molecule type" value="Genomic_DNA"/>
</dbReference>
<evidence type="ECO:0000313" key="14">
    <source>
        <dbReference type="EMBL" id="CAG2238108.1"/>
    </source>
</evidence>
<dbReference type="Proteomes" id="UP000683360">
    <property type="component" value="Unassembled WGS sequence"/>
</dbReference>
<feature type="region of interest" description="Disordered" evidence="7">
    <location>
        <begin position="1600"/>
        <end position="1682"/>
    </location>
</feature>
<feature type="compositionally biased region" description="Basic residues" evidence="7">
    <location>
        <begin position="1663"/>
        <end position="1675"/>
    </location>
</feature>
<name>A0A8S3U640_MYTED</name>
<keyword evidence="3" id="KW-0963">Cytoplasm</keyword>
<dbReference type="InterPro" id="IPR057467">
    <property type="entry name" value="Ig_CFAP65_8th"/>
</dbReference>
<evidence type="ECO:0000256" key="7">
    <source>
        <dbReference type="SAM" id="MobiDB-lite"/>
    </source>
</evidence>
<evidence type="ECO:0000256" key="6">
    <source>
        <dbReference type="ARBA" id="ARBA00023273"/>
    </source>
</evidence>
<dbReference type="InterPro" id="IPR056344">
    <property type="entry name" value="Ig_CFAP65-like_9th"/>
</dbReference>
<dbReference type="Pfam" id="PF25248">
    <property type="entry name" value="Ig_CFAP65_8th"/>
    <property type="match status" value="1"/>
</dbReference>
<dbReference type="InterPro" id="IPR056305">
    <property type="entry name" value="Ig_CFAP65_10th"/>
</dbReference>
<dbReference type="PANTHER" id="PTHR46127:SF1">
    <property type="entry name" value="CILIA- AND FLAGELLA-ASSOCIATED PROTEIN 65"/>
    <property type="match status" value="1"/>
</dbReference>
<evidence type="ECO:0000256" key="4">
    <source>
        <dbReference type="ARBA" id="ARBA00022846"/>
    </source>
</evidence>
<dbReference type="InterPro" id="IPR053879">
    <property type="entry name" value="HYDIN_VesB_CFA65-like_Ig"/>
</dbReference>
<dbReference type="GO" id="GO:0005737">
    <property type="term" value="C:cytoplasm"/>
    <property type="evidence" value="ECO:0007669"/>
    <property type="project" value="UniProtKB-SubCell"/>
</dbReference>
<feature type="compositionally biased region" description="Polar residues" evidence="7">
    <location>
        <begin position="1608"/>
        <end position="1621"/>
    </location>
</feature>
<dbReference type="Pfam" id="PF22544">
    <property type="entry name" value="HYDIN_VesB_CFA65-like_Ig"/>
    <property type="match status" value="1"/>
</dbReference>
<dbReference type="InterPro" id="IPR052614">
    <property type="entry name" value="CFAP65"/>
</dbReference>
<keyword evidence="6" id="KW-0966">Cell projection</keyword>
<dbReference type="GO" id="GO:0031514">
    <property type="term" value="C:motile cilium"/>
    <property type="evidence" value="ECO:0007669"/>
    <property type="project" value="UniProtKB-SubCell"/>
</dbReference>
<keyword evidence="15" id="KW-1185">Reference proteome</keyword>
<dbReference type="Pfam" id="PF24507">
    <property type="entry name" value="Ig_CFAP65_4th"/>
    <property type="match status" value="1"/>
</dbReference>
<dbReference type="OrthoDB" id="415597at2759"/>
<evidence type="ECO:0000259" key="8">
    <source>
        <dbReference type="Pfam" id="PF22544"/>
    </source>
</evidence>
<feature type="domain" description="CFAP65 tenth Ig-like" evidence="9">
    <location>
        <begin position="1177"/>
        <end position="1297"/>
    </location>
</feature>
<dbReference type="InterPro" id="IPR008962">
    <property type="entry name" value="PapD-like_sf"/>
</dbReference>
<dbReference type="InterPro" id="IPR057470">
    <property type="entry name" value="Ig_CFAP65_7th"/>
</dbReference>
<evidence type="ECO:0000256" key="5">
    <source>
        <dbReference type="ARBA" id="ARBA00023069"/>
    </source>
</evidence>
<keyword evidence="4" id="KW-0282">Flagellum</keyword>
<protein>
    <submittedName>
        <fullName evidence="14">CFAP65</fullName>
    </submittedName>
</protein>
<dbReference type="Pfam" id="PF24291">
    <property type="entry name" value="Ig_CFAP65"/>
    <property type="match status" value="1"/>
</dbReference>
<evidence type="ECO:0000256" key="2">
    <source>
        <dbReference type="ARBA" id="ARBA00004496"/>
    </source>
</evidence>
<dbReference type="SUPFAM" id="SSF49354">
    <property type="entry name" value="PapD-like"/>
    <property type="match status" value="1"/>
</dbReference>
<dbReference type="Gene3D" id="2.60.40.10">
    <property type="entry name" value="Immunoglobulins"/>
    <property type="match status" value="10"/>
</dbReference>
<dbReference type="InterPro" id="IPR058536">
    <property type="entry name" value="Ig_CFAP65_4th"/>
</dbReference>
<dbReference type="PANTHER" id="PTHR46127">
    <property type="entry name" value="CILIA- AND FLAGELLA-ASSOCIATED PROTEIN 65"/>
    <property type="match status" value="1"/>
</dbReference>
<dbReference type="Pfam" id="PF24816">
    <property type="entry name" value="Ig_CFAP65__9th"/>
    <property type="match status" value="1"/>
</dbReference>
<evidence type="ECO:0000259" key="10">
    <source>
        <dbReference type="Pfam" id="PF24507"/>
    </source>
</evidence>
<evidence type="ECO:0000259" key="9">
    <source>
        <dbReference type="Pfam" id="PF24291"/>
    </source>
</evidence>
<evidence type="ECO:0000259" key="11">
    <source>
        <dbReference type="Pfam" id="PF24816"/>
    </source>
</evidence>
<dbReference type="Pfam" id="PF24771">
    <property type="entry name" value="Ig_CFAP74_1st"/>
    <property type="match status" value="1"/>
</dbReference>
<feature type="domain" description="CFAP65 eight Ig-like" evidence="12">
    <location>
        <begin position="873"/>
        <end position="991"/>
    </location>
</feature>
<feature type="domain" description="HYDIN/VesB/CFA65-like Ig-like" evidence="8">
    <location>
        <begin position="135"/>
        <end position="211"/>
    </location>
</feature>
<evidence type="ECO:0000256" key="3">
    <source>
        <dbReference type="ARBA" id="ARBA00022490"/>
    </source>
</evidence>
<keyword evidence="5" id="KW-0969">Cilium</keyword>
<feature type="domain" description="CFAP65 fourth Ig-like" evidence="10">
    <location>
        <begin position="359"/>
        <end position="452"/>
    </location>
</feature>
<evidence type="ECO:0000256" key="1">
    <source>
        <dbReference type="ARBA" id="ARBA00004230"/>
    </source>
</evidence>
<reference evidence="14" key="1">
    <citation type="submission" date="2021-03" db="EMBL/GenBank/DDBJ databases">
        <authorList>
            <person name="Bekaert M."/>
        </authorList>
    </citation>
    <scope>NUCLEOTIDE SEQUENCE</scope>
</reference>
<comment type="caution">
    <text evidence="14">The sequence shown here is derived from an EMBL/GenBank/DDBJ whole genome shotgun (WGS) entry which is preliminary data.</text>
</comment>
<proteinExistence type="predicted"/>
<organism evidence="14 15">
    <name type="scientific">Mytilus edulis</name>
    <name type="common">Blue mussel</name>
    <dbReference type="NCBI Taxonomy" id="6550"/>
    <lineage>
        <taxon>Eukaryota</taxon>
        <taxon>Metazoa</taxon>
        <taxon>Spiralia</taxon>
        <taxon>Lophotrochozoa</taxon>
        <taxon>Mollusca</taxon>
        <taxon>Bivalvia</taxon>
        <taxon>Autobranchia</taxon>
        <taxon>Pteriomorphia</taxon>
        <taxon>Mytilida</taxon>
        <taxon>Mytiloidea</taxon>
        <taxon>Mytilidae</taxon>
        <taxon>Mytilinae</taxon>
        <taxon>Mytilus</taxon>
    </lineage>
</organism>
<evidence type="ECO:0000313" key="15">
    <source>
        <dbReference type="Proteomes" id="UP000683360"/>
    </source>
</evidence>
<evidence type="ECO:0000259" key="12">
    <source>
        <dbReference type="Pfam" id="PF25248"/>
    </source>
</evidence>
<dbReference type="Pfam" id="PF25249">
    <property type="entry name" value="Ig_CFAP65_7th"/>
    <property type="match status" value="1"/>
</dbReference>
<feature type="domain" description="CFAP65 seventh Ig-like" evidence="13">
    <location>
        <begin position="771"/>
        <end position="845"/>
    </location>
</feature>
<sequence>MTQVGPMPGDPSKLEPSTSPRQIQILKNNYYGIEVINNVVYQGWEPGREYTKNIVLKNVNVKTQKIKYKNPKSRFYTTLFPKPVVLSAGTSFSLPITFRPLEKVVYEDSIEFHTKDGVFEVPITAVLPQVDITVPEFLDFSMCAAKDSVETIFEVKNSGDLETKVEWEVGEPFTIDPPAAILKSQQIKKFKATFKPENASVFEAEAVCKYGNELNLGKVTKLEGIGKYPHILISLPGRPATTLNKDNLEATVQFGGAPVGTTLQKYIELHNLAPVRAPFKVEHPTRLSRIDTVFDCPQKAGIVPPMGSIKLPLTYNPHTVDTTSIDYFHIVAIGNISKSVVKCQGVSKGPFVQLSSPTINFMQIDSGRIGTKTIDIVNNSDVDAQFQFMIDCEESVFKFEKLTGTVRANSTITVIIKFFPVHPINYYKRLACIVHNQGPLFLDLIGTCHSETVKPAVLLSKHLDRYKCHVERGLSTYPPEELNELVRSNKLEIDDAGAVMIPETEVEHPHNPQSIHSVHPMDEYFNDGFHCEVINFVPHVSLETNNIDFGNCQNIRTIENKVINITNHTKGKITVQWMGGHEKTFCVMPLSMDIPPLKSCAFQVTFKPNAPNQFYGSELECFAYYKSLRDFRLVEDTTHFPPWCLNLTCSGQTFLPNNETFLPRYTLDTSRLVFPAVNTKESAYRTLQMRNTGTTPIFFDVQKDPNNVYSVKPAKALMKGEMMTFVVKCTPAEVRTYKHNLMLRLNDNEKYNKELEVWGSAESPEVLLDTDGCLYFRETCIGTFSKQCYTIKNVSRIPLRFEWKFKFADKKLLSVTPDCGIIQPNENQTHAWSFTPTSKEKYVMKPSLIVWGQGFSSTSSGGKKKNLMLGLLADQTYIEFGDVVVGSSACKTITISNESTCSLHYELFIEQTMTGPYPEELTLDDRIALQLERTEGILPARSKHVIMATVKPVRRVQYQFSVSYKLVTPEATTSHPTATEPQHLCHVLTTGVFPVMAVTDARCYGSAIGISKKQLWGLFSLDNMNVCLDSDPSAEELRYSVATRHSHHRRPPVYTRAILDFNFSAAPVGSEPCIVNLMFENTGTVATDWAFLFPSDLQLELEYWAETGEFDEDELHEMKVMDNKLFSVEPQEGKLQPGECRTVTFTYRHNMTGTDRLPVLLKLARGREVLLNFIGVTVEAERNYIHFPSNKHLFTPVPVGEKSSPKQVYELYNGGAKTVKFTFDLAPLELLQQENFDQPVFECLTPFGEIPPGRSLAVEWRFSPIEAKTYMVDVPVIVDKGDTAIVTFTGVGYDKRIMGETMPMTDQSDLTGVPGVQSAIVPGQLVYLSQERLSFGNLPLFSRARRMVFVSNRSKENDASFEWHVTSQSDAQYLSISPVRGYLAPGESLCEITDEVENRAYKQRLQDWNEEKRRQTYEFTITENDLDADQRLPEVEIKERSASRLSSLETKRENSEGELTKYRTLPPIKVLSPDEEKEIAVQKMKKDSLLWEKPNSPKPFLLHLGLTARTHDVREFQINFPEEYRNFYIDRSLSEKMAPKIEKKQKQTVTTPDLITCSTAEADVVSGVLSNVLRGLLDDTYFHEAVRKVTNESIPYYAQIGQRPVTAPTPSRESTKVTGRSSPPKEDDGRVSSVSLPMSEAGSVVNGQRQSPPSSAGSQTSQKKGKGKNGRKTKTPPRYTRDEIQRIKLEESRLKEKQLLKKNPEFGNMAESVMENALLNIMTEALNEEFNITARPRFIALPKRTASAKSQK</sequence>
<comment type="subcellular location">
    <subcellularLocation>
        <location evidence="1">Cell projection</location>
        <location evidence="1">Cilium</location>
        <location evidence="1">Flagellum</location>
    </subcellularLocation>
    <subcellularLocation>
        <location evidence="2">Cytoplasm</location>
    </subcellularLocation>
</comment>
<feature type="domain" description="CFAP65-like ninth Ig-like" evidence="11">
    <location>
        <begin position="994"/>
        <end position="1175"/>
    </location>
</feature>
<gene>
    <name evidence="14" type="ORF">MEDL_50539</name>
</gene>
<accession>A0A8S3U640</accession>
<dbReference type="InterPro" id="IPR013783">
    <property type="entry name" value="Ig-like_fold"/>
</dbReference>
<evidence type="ECO:0000259" key="13">
    <source>
        <dbReference type="Pfam" id="PF25249"/>
    </source>
</evidence>